<accession>A0A914V6P9</accession>
<sequence>MNIHADLWLDRKNAVRVKPTYWSPASSSSHTDGSPTGERNTKNSSSLSTMRDRSIARRRRSPSPPNRASSTDHAADLRRPNRRRLPFAQFVRTSNIALREGGVGRCLPAGNRSDNSAKRLDATTRLCWAPQLGRARTAACGRENPMGRLTLRVIRSRLQQQADTLDRRAQIYRPSSSPTSAPERRQTATDRFPNSCLRSFYSLL</sequence>
<evidence type="ECO:0000313" key="3">
    <source>
        <dbReference type="WBParaSite" id="PSAMB.scaffold1577size29828.g13976.t1"/>
    </source>
</evidence>
<dbReference type="WBParaSite" id="PSAMB.scaffold1577size29828.g13976.t1">
    <property type="protein sequence ID" value="PSAMB.scaffold1577size29828.g13976.t1"/>
    <property type="gene ID" value="PSAMB.scaffold1577size29828.g13976"/>
</dbReference>
<dbReference type="Proteomes" id="UP000887566">
    <property type="component" value="Unplaced"/>
</dbReference>
<evidence type="ECO:0000313" key="2">
    <source>
        <dbReference type="Proteomes" id="UP000887566"/>
    </source>
</evidence>
<proteinExistence type="predicted"/>
<organism evidence="2 3">
    <name type="scientific">Plectus sambesii</name>
    <dbReference type="NCBI Taxonomy" id="2011161"/>
    <lineage>
        <taxon>Eukaryota</taxon>
        <taxon>Metazoa</taxon>
        <taxon>Ecdysozoa</taxon>
        <taxon>Nematoda</taxon>
        <taxon>Chromadorea</taxon>
        <taxon>Plectida</taxon>
        <taxon>Plectina</taxon>
        <taxon>Plectoidea</taxon>
        <taxon>Plectidae</taxon>
        <taxon>Plectus</taxon>
    </lineage>
</organism>
<keyword evidence="2" id="KW-1185">Reference proteome</keyword>
<feature type="compositionally biased region" description="Polar residues" evidence="1">
    <location>
        <begin position="23"/>
        <end position="49"/>
    </location>
</feature>
<evidence type="ECO:0000256" key="1">
    <source>
        <dbReference type="SAM" id="MobiDB-lite"/>
    </source>
</evidence>
<reference evidence="3" key="1">
    <citation type="submission" date="2022-11" db="UniProtKB">
        <authorList>
            <consortium name="WormBaseParasite"/>
        </authorList>
    </citation>
    <scope>IDENTIFICATION</scope>
</reference>
<name>A0A914V6P9_9BILA</name>
<protein>
    <submittedName>
        <fullName evidence="3">Uncharacterized protein</fullName>
    </submittedName>
</protein>
<feature type="region of interest" description="Disordered" evidence="1">
    <location>
        <begin position="21"/>
        <end position="81"/>
    </location>
</feature>
<dbReference type="AlphaFoldDB" id="A0A914V6P9"/>